<dbReference type="EMBL" id="JAMSCK010000003">
    <property type="protein sequence ID" value="MCM8569682.1"/>
    <property type="molecule type" value="Genomic_DNA"/>
</dbReference>
<keyword evidence="6" id="KW-0675">Receptor</keyword>
<evidence type="ECO:0000256" key="3">
    <source>
        <dbReference type="ARBA" id="ARBA00023237"/>
    </source>
</evidence>
<comment type="subcellular location">
    <subcellularLocation>
        <location evidence="1">Cell outer membrane</location>
    </subcellularLocation>
</comment>
<dbReference type="PANTHER" id="PTHR40980">
    <property type="entry name" value="PLUG DOMAIN-CONTAINING PROTEIN"/>
    <property type="match status" value="1"/>
</dbReference>
<gene>
    <name evidence="6" type="ORF">NE848_09840</name>
</gene>
<dbReference type="InterPro" id="IPR036942">
    <property type="entry name" value="Beta-barrel_TonB_sf"/>
</dbReference>
<keyword evidence="2" id="KW-0472">Membrane</keyword>
<name>A0ABT0Z3G8_9FLAO</name>
<evidence type="ECO:0000313" key="6">
    <source>
        <dbReference type="EMBL" id="MCM8569682.1"/>
    </source>
</evidence>
<dbReference type="Proteomes" id="UP001155077">
    <property type="component" value="Unassembled WGS sequence"/>
</dbReference>
<feature type="domain" description="Outer membrane protein beta-barrel" evidence="5">
    <location>
        <begin position="377"/>
        <end position="781"/>
    </location>
</feature>
<protein>
    <submittedName>
        <fullName evidence="6">TonB-dependent receptor</fullName>
    </submittedName>
</protein>
<dbReference type="Gene3D" id="2.40.170.20">
    <property type="entry name" value="TonB-dependent receptor, beta-barrel domain"/>
    <property type="match status" value="1"/>
</dbReference>
<dbReference type="Gene3D" id="2.60.40.1120">
    <property type="entry name" value="Carboxypeptidase-like, regulatory domain"/>
    <property type="match status" value="1"/>
</dbReference>
<evidence type="ECO:0000256" key="4">
    <source>
        <dbReference type="SAM" id="SignalP"/>
    </source>
</evidence>
<reference evidence="6" key="1">
    <citation type="submission" date="2022-06" db="EMBL/GenBank/DDBJ databases">
        <title>Gramella sediminis sp. nov., isolated from deep-sea sediment of the Indian Ocean.</title>
        <authorList>
            <person name="Yang L."/>
        </authorList>
    </citation>
    <scope>NUCLEOTIDE SEQUENCE</scope>
    <source>
        <strain evidence="6">HMD3159</strain>
    </source>
</reference>
<evidence type="ECO:0000256" key="1">
    <source>
        <dbReference type="ARBA" id="ARBA00004442"/>
    </source>
</evidence>
<feature type="chain" id="PRO_5046506136" evidence="4">
    <location>
        <begin position="21"/>
        <end position="810"/>
    </location>
</feature>
<dbReference type="Pfam" id="PF14905">
    <property type="entry name" value="OMP_b-brl_3"/>
    <property type="match status" value="1"/>
</dbReference>
<dbReference type="InterPro" id="IPR041700">
    <property type="entry name" value="OMP_b-brl_3"/>
</dbReference>
<dbReference type="SUPFAM" id="SSF49464">
    <property type="entry name" value="Carboxypeptidase regulatory domain-like"/>
    <property type="match status" value="1"/>
</dbReference>
<comment type="caution">
    <text evidence="6">The sequence shown here is derived from an EMBL/GenBank/DDBJ whole genome shotgun (WGS) entry which is preliminary data.</text>
</comment>
<keyword evidence="4" id="KW-0732">Signal</keyword>
<evidence type="ECO:0000259" key="5">
    <source>
        <dbReference type="Pfam" id="PF14905"/>
    </source>
</evidence>
<organism evidence="6 7">
    <name type="scientific">Gramella jeungdoensis</name>
    <dbReference type="NCBI Taxonomy" id="708091"/>
    <lineage>
        <taxon>Bacteria</taxon>
        <taxon>Pseudomonadati</taxon>
        <taxon>Bacteroidota</taxon>
        <taxon>Flavobacteriia</taxon>
        <taxon>Flavobacteriales</taxon>
        <taxon>Flavobacteriaceae</taxon>
        <taxon>Christiangramia</taxon>
    </lineage>
</organism>
<sequence length="810" mass="92210">MKIFKFTPLLCFLFPYMVICQSSVNGSVINEDNEGVAFANVILLNAQDSTSVYKGTISEEDGTFYLKDVEDSVYLLKVTFVGYKDAFRRIEIQNNTGLKPVVLEVSSDALDEVTVNARKPKVSRQVDRIVFDVENSTLSTGNTYEILKRTPGVIVSQGQLLVKNRPATVYINDRKVYLTSRELQQLLEGFSAGNVKSVEVITNPPAKYDAEGGAILNIKTSKNISIGYKGSLNASNTIAVVPKYNVGTSQYYKTDWLNFYASYNFNYRNIYKKDETEIEFFRPNGNTDSFWFTDFERNTKNLSHSLNTILDFTLSEKSSLSFSANIQLTPKSDSDIDGRTEIYDPQNSLDSLFTTDSRLENDTDNILLSASYNTSLGENGGSFSAVANYIDYTNNGTQDLMTEYFSAGGNLLNDNSFFTIADQKSQIYTGQMDITTPMGSVNLETGLKYSGLKSDSGQDFFDTNTDSRQFVAGLSDDLNYDENIYAAYASFTKDWEKISVKGGLRGEFTDVEGNSENFGIVNTQEYFELFPTFYLMYSAGENHSLGLDYSRRITRPRFQSLNTYRYFINENNFQEGNPDLKPAITNKINLNYTYKNKLSFDLYWERGDNAIAVLPFQDNDARTLRYVNANMDFDQQFSLDVMYYSYLNDWWYLYAYGSVYKLQNDFYAIESNGQTVTNEVTSMYLQAYNQFTLSKDGSFIGELTGSYLPDFIAGSYDYEEAQYGISIGLRKSFFDSRLITTMNVDDIFNSMNIPLRSEYLNQNNAFFAKPESRMIRFGLTYKFGNFKLNDNNRTINAEESSRLKEQQIME</sequence>
<evidence type="ECO:0000256" key="2">
    <source>
        <dbReference type="ARBA" id="ARBA00023136"/>
    </source>
</evidence>
<feature type="signal peptide" evidence="4">
    <location>
        <begin position="1"/>
        <end position="20"/>
    </location>
</feature>
<keyword evidence="3" id="KW-0998">Cell outer membrane</keyword>
<dbReference type="SUPFAM" id="SSF56935">
    <property type="entry name" value="Porins"/>
    <property type="match status" value="1"/>
</dbReference>
<dbReference type="Pfam" id="PF13715">
    <property type="entry name" value="CarbopepD_reg_2"/>
    <property type="match status" value="1"/>
</dbReference>
<dbReference type="InterPro" id="IPR008969">
    <property type="entry name" value="CarboxyPept-like_regulatory"/>
</dbReference>
<dbReference type="RefSeq" id="WP_252112980.1">
    <property type="nucleotide sequence ID" value="NZ_JAMSCK010000003.1"/>
</dbReference>
<dbReference type="PANTHER" id="PTHR40980:SF4">
    <property type="entry name" value="TONB-DEPENDENT RECEPTOR-LIKE BETA-BARREL DOMAIN-CONTAINING PROTEIN"/>
    <property type="match status" value="1"/>
</dbReference>
<evidence type="ECO:0000313" key="7">
    <source>
        <dbReference type="Proteomes" id="UP001155077"/>
    </source>
</evidence>
<keyword evidence="7" id="KW-1185">Reference proteome</keyword>
<proteinExistence type="predicted"/>
<accession>A0ABT0Z3G8</accession>